<accession>A0A140L3D1</accession>
<keyword evidence="5" id="KW-0671">Queuosine biosynthesis</keyword>
<evidence type="ECO:0000256" key="3">
    <source>
        <dbReference type="ARBA" id="ARBA00022694"/>
    </source>
</evidence>
<dbReference type="STRING" id="520764.AN618_20780"/>
<dbReference type="SUPFAM" id="SSF46548">
    <property type="entry name" value="alpha-helical ferredoxin"/>
    <property type="match status" value="1"/>
</dbReference>
<keyword evidence="11" id="KW-1185">Reference proteome</keyword>
<evidence type="ECO:0000313" key="11">
    <source>
        <dbReference type="Proteomes" id="UP000070427"/>
    </source>
</evidence>
<evidence type="ECO:0000256" key="5">
    <source>
        <dbReference type="ARBA" id="ARBA00022785"/>
    </source>
</evidence>
<dbReference type="InterPro" id="IPR013542">
    <property type="entry name" value="QueG_DUF1730"/>
</dbReference>
<keyword evidence="2" id="KW-0963">Cytoplasm</keyword>
<sequence length="340" mass="39147">MVIIMLNKKEKIKDYARKIGFDKIGFASAEPFWEEKEILMERKRAGLFSSFEESDIELRCHPEKHLPGAKTIICFAVSYFFEKEDVPGENSSEPLGIISKYALLRDYHDVLFQKLKLMADFIYSMWGAKSKIFVDSGGLLERAAARRAGIGWIGQNTCLFTEEFGSWVFLGELITNLEIEPDMPCRNLCDNCGKCVKACPTGALEEPYRLNPFRCLSYITQMRGAIPEEFRGNLGLRLFGCDTCQEACPKNKKIILVNHEEFMLDYQIERRLTKLIFMNNVEFEKNFKLTPIAWRGRNVLRRNATVALANTGVGYKKYFEKLLSDPSPVIREHAMWALKR</sequence>
<dbReference type="Pfam" id="PF13484">
    <property type="entry name" value="Fer4_16"/>
    <property type="match status" value="1"/>
</dbReference>
<dbReference type="PANTHER" id="PTHR30002">
    <property type="entry name" value="EPOXYQUEUOSINE REDUCTASE"/>
    <property type="match status" value="1"/>
</dbReference>
<dbReference type="InterPro" id="IPR017896">
    <property type="entry name" value="4Fe4S_Fe-S-bd"/>
</dbReference>
<dbReference type="InParanoid" id="A0A140L3D1"/>
<dbReference type="PROSITE" id="PS51379">
    <property type="entry name" value="4FE4S_FER_2"/>
    <property type="match status" value="1"/>
</dbReference>
<evidence type="ECO:0000313" key="10">
    <source>
        <dbReference type="EMBL" id="KXG75056.1"/>
    </source>
</evidence>
<dbReference type="InterPro" id="IPR004453">
    <property type="entry name" value="QueG"/>
</dbReference>
<dbReference type="NCBIfam" id="TIGR00276">
    <property type="entry name" value="tRNA epoxyqueuosine(34) reductase QueG"/>
    <property type="match status" value="1"/>
</dbReference>
<dbReference type="FunCoup" id="A0A140L3D1">
    <property type="interactions" value="124"/>
</dbReference>
<evidence type="ECO:0000256" key="8">
    <source>
        <dbReference type="ARBA" id="ARBA00023014"/>
    </source>
</evidence>
<dbReference type="GO" id="GO:0008616">
    <property type="term" value="P:tRNA queuosine(34) biosynthetic process"/>
    <property type="evidence" value="ECO:0007669"/>
    <property type="project" value="UniProtKB-KW"/>
</dbReference>
<dbReference type="PANTHER" id="PTHR30002:SF4">
    <property type="entry name" value="EPOXYQUEUOSINE REDUCTASE"/>
    <property type="match status" value="1"/>
</dbReference>
<name>A0A140L3D1_9FIRM</name>
<evidence type="ECO:0000256" key="7">
    <source>
        <dbReference type="ARBA" id="ARBA00023004"/>
    </source>
</evidence>
<protein>
    <submittedName>
        <fullName evidence="10">Epoxyqueuosine reductase</fullName>
        <ecNumber evidence="10">1.17.99.6</ecNumber>
    </submittedName>
</protein>
<keyword evidence="1" id="KW-0004">4Fe-4S</keyword>
<gene>
    <name evidence="10" type="primary">queG</name>
    <name evidence="10" type="ORF">AN618_20780</name>
</gene>
<dbReference type="GO" id="GO:0051539">
    <property type="term" value="F:4 iron, 4 sulfur cluster binding"/>
    <property type="evidence" value="ECO:0007669"/>
    <property type="project" value="UniProtKB-KW"/>
</dbReference>
<dbReference type="PATRIC" id="fig|520764.3.peg.2225"/>
<keyword evidence="6 10" id="KW-0560">Oxidoreductase</keyword>
<keyword evidence="4" id="KW-0479">Metal-binding</keyword>
<dbReference type="RefSeq" id="WP_245628499.1">
    <property type="nucleotide sequence ID" value="NZ_LOED01000034.1"/>
</dbReference>
<evidence type="ECO:0000256" key="4">
    <source>
        <dbReference type="ARBA" id="ARBA00022723"/>
    </source>
</evidence>
<reference evidence="10 11" key="1">
    <citation type="submission" date="2015-12" db="EMBL/GenBank/DDBJ databases">
        <title>Draft genome sequnece of Fervidicola ferrireducens strain Y170.</title>
        <authorList>
            <person name="Patel B.K."/>
        </authorList>
    </citation>
    <scope>NUCLEOTIDE SEQUENCE [LARGE SCALE GENOMIC DNA]</scope>
    <source>
        <strain evidence="10 11">Y170</strain>
    </source>
</reference>
<organism evidence="10 11">
    <name type="scientific">Fervidicola ferrireducens</name>
    <dbReference type="NCBI Taxonomy" id="520764"/>
    <lineage>
        <taxon>Bacteria</taxon>
        <taxon>Bacillati</taxon>
        <taxon>Bacillota</taxon>
        <taxon>Clostridia</taxon>
        <taxon>Thermosediminibacterales</taxon>
        <taxon>Thermosediminibacteraceae</taxon>
        <taxon>Fervidicola</taxon>
    </lineage>
</organism>
<dbReference type="EC" id="1.17.99.6" evidence="10"/>
<evidence type="ECO:0000256" key="1">
    <source>
        <dbReference type="ARBA" id="ARBA00022485"/>
    </source>
</evidence>
<dbReference type="Proteomes" id="UP000070427">
    <property type="component" value="Unassembled WGS sequence"/>
</dbReference>
<dbReference type="Gene3D" id="3.30.70.20">
    <property type="match status" value="1"/>
</dbReference>
<evidence type="ECO:0000256" key="2">
    <source>
        <dbReference type="ARBA" id="ARBA00022490"/>
    </source>
</evidence>
<keyword evidence="7" id="KW-0408">Iron</keyword>
<comment type="caution">
    <text evidence="10">The sequence shown here is derived from an EMBL/GenBank/DDBJ whole genome shotgun (WGS) entry which is preliminary data.</text>
</comment>
<dbReference type="Pfam" id="PF08331">
    <property type="entry name" value="QueG_DUF1730"/>
    <property type="match status" value="1"/>
</dbReference>
<evidence type="ECO:0000256" key="6">
    <source>
        <dbReference type="ARBA" id="ARBA00023002"/>
    </source>
</evidence>
<feature type="domain" description="4Fe-4S ferredoxin-type" evidence="9">
    <location>
        <begin position="177"/>
        <end position="209"/>
    </location>
</feature>
<dbReference type="EMBL" id="LOED01000034">
    <property type="protein sequence ID" value="KXG75056.1"/>
    <property type="molecule type" value="Genomic_DNA"/>
</dbReference>
<evidence type="ECO:0000259" key="9">
    <source>
        <dbReference type="PROSITE" id="PS51379"/>
    </source>
</evidence>
<proteinExistence type="predicted"/>
<keyword evidence="8" id="KW-0411">Iron-sulfur</keyword>
<dbReference type="GO" id="GO:0046872">
    <property type="term" value="F:metal ion binding"/>
    <property type="evidence" value="ECO:0007669"/>
    <property type="project" value="UniProtKB-KW"/>
</dbReference>
<dbReference type="InterPro" id="IPR017900">
    <property type="entry name" value="4Fe4S_Fe_S_CS"/>
</dbReference>
<dbReference type="PROSITE" id="PS00198">
    <property type="entry name" value="4FE4S_FER_1"/>
    <property type="match status" value="1"/>
</dbReference>
<dbReference type="GO" id="GO:0052693">
    <property type="term" value="F:epoxyqueuosine reductase activity"/>
    <property type="evidence" value="ECO:0007669"/>
    <property type="project" value="UniProtKB-EC"/>
</dbReference>
<dbReference type="AlphaFoldDB" id="A0A140L3D1"/>
<keyword evidence="3" id="KW-0819">tRNA processing</keyword>